<accession>A0A382TV71</accession>
<dbReference type="GO" id="GO:0047869">
    <property type="term" value="F:dimethylpropiothetin dethiomethylase activity"/>
    <property type="evidence" value="ECO:0007669"/>
    <property type="project" value="InterPro"/>
</dbReference>
<feature type="non-terminal residue" evidence="1">
    <location>
        <position position="122"/>
    </location>
</feature>
<dbReference type="InterPro" id="IPR031723">
    <property type="entry name" value="DMSP_lyase"/>
</dbReference>
<proteinExistence type="predicted"/>
<sequence length="122" mass="14280">MSMINIHDAAWNLYQSHPDLKNFAKWPDDLTNSNLPSRMIPATKLVESFPLNGTTETNPLIEAIKTNVDLIHWKRTYTEEEVGYDFRNRYGYFELFGPTGHFNSTQLRGFIGFWGNELTYDW</sequence>
<name>A0A382TV71_9ZZZZ</name>
<dbReference type="Gene3D" id="2.60.120.10">
    <property type="entry name" value="Jelly Rolls"/>
    <property type="match status" value="1"/>
</dbReference>
<dbReference type="EMBL" id="UINC01139431">
    <property type="protein sequence ID" value="SVD25970.1"/>
    <property type="molecule type" value="Genomic_DNA"/>
</dbReference>
<organism evidence="1">
    <name type="scientific">marine metagenome</name>
    <dbReference type="NCBI Taxonomy" id="408172"/>
    <lineage>
        <taxon>unclassified sequences</taxon>
        <taxon>metagenomes</taxon>
        <taxon>ecological metagenomes</taxon>
    </lineage>
</organism>
<reference evidence="1" key="1">
    <citation type="submission" date="2018-05" db="EMBL/GenBank/DDBJ databases">
        <authorList>
            <person name="Lanie J.A."/>
            <person name="Ng W.-L."/>
            <person name="Kazmierczak K.M."/>
            <person name="Andrzejewski T.M."/>
            <person name="Davidsen T.M."/>
            <person name="Wayne K.J."/>
            <person name="Tettelin H."/>
            <person name="Glass J.I."/>
            <person name="Rusch D."/>
            <person name="Podicherti R."/>
            <person name="Tsui H.-C.T."/>
            <person name="Winkler M.E."/>
        </authorList>
    </citation>
    <scope>NUCLEOTIDE SEQUENCE</scope>
</reference>
<dbReference type="InterPro" id="IPR014710">
    <property type="entry name" value="RmlC-like_jellyroll"/>
</dbReference>
<dbReference type="AlphaFoldDB" id="A0A382TV71"/>
<evidence type="ECO:0000313" key="1">
    <source>
        <dbReference type="EMBL" id="SVD25970.1"/>
    </source>
</evidence>
<protein>
    <submittedName>
        <fullName evidence="1">Uncharacterized protein</fullName>
    </submittedName>
</protein>
<dbReference type="Pfam" id="PF16867">
    <property type="entry name" value="DMSP_lyase"/>
    <property type="match status" value="1"/>
</dbReference>
<gene>
    <name evidence="1" type="ORF">METZ01_LOCUS378824</name>
</gene>